<evidence type="ECO:0000256" key="3">
    <source>
        <dbReference type="ARBA" id="ARBA00022692"/>
    </source>
</evidence>
<feature type="transmembrane region" description="Helical" evidence="6">
    <location>
        <begin position="403"/>
        <end position="420"/>
    </location>
</feature>
<dbReference type="FunCoup" id="C1F593">
    <property type="interactions" value="131"/>
</dbReference>
<dbReference type="GO" id="GO:0005886">
    <property type="term" value="C:plasma membrane"/>
    <property type="evidence" value="ECO:0007669"/>
    <property type="project" value="UniProtKB-SubCell"/>
</dbReference>
<gene>
    <name evidence="7" type="ordered locus">ACP_1264</name>
</gene>
<dbReference type="InParanoid" id="C1F593"/>
<evidence type="ECO:0000256" key="2">
    <source>
        <dbReference type="ARBA" id="ARBA00022475"/>
    </source>
</evidence>
<feature type="transmembrane region" description="Helical" evidence="6">
    <location>
        <begin position="289"/>
        <end position="314"/>
    </location>
</feature>
<dbReference type="InterPro" id="IPR050367">
    <property type="entry name" value="APC_superfamily"/>
</dbReference>
<reference evidence="7 8" key="1">
    <citation type="journal article" date="2009" name="Appl. Environ. Microbiol.">
        <title>Three genomes from the phylum Acidobacteria provide insight into the lifestyles of these microorganisms in soils.</title>
        <authorList>
            <person name="Ward N.L."/>
            <person name="Challacombe J.F."/>
            <person name="Janssen P.H."/>
            <person name="Henrissat B."/>
            <person name="Coutinho P.M."/>
            <person name="Wu M."/>
            <person name="Xie G."/>
            <person name="Haft D.H."/>
            <person name="Sait M."/>
            <person name="Badger J."/>
            <person name="Barabote R.D."/>
            <person name="Bradley B."/>
            <person name="Brettin T.S."/>
            <person name="Brinkac L.M."/>
            <person name="Bruce D."/>
            <person name="Creasy T."/>
            <person name="Daugherty S.C."/>
            <person name="Davidsen T.M."/>
            <person name="DeBoy R.T."/>
            <person name="Detter J.C."/>
            <person name="Dodson R.J."/>
            <person name="Durkin A.S."/>
            <person name="Ganapathy A."/>
            <person name="Gwinn-Giglio M."/>
            <person name="Han C.S."/>
            <person name="Khouri H."/>
            <person name="Kiss H."/>
            <person name="Kothari S.P."/>
            <person name="Madupu R."/>
            <person name="Nelson K.E."/>
            <person name="Nelson W.C."/>
            <person name="Paulsen I."/>
            <person name="Penn K."/>
            <person name="Ren Q."/>
            <person name="Rosovitz M.J."/>
            <person name="Selengut J.D."/>
            <person name="Shrivastava S."/>
            <person name="Sullivan S.A."/>
            <person name="Tapia R."/>
            <person name="Thompson L.S."/>
            <person name="Watkins K.L."/>
            <person name="Yang Q."/>
            <person name="Yu C."/>
            <person name="Zafar N."/>
            <person name="Zhou L."/>
            <person name="Kuske C.R."/>
        </authorList>
    </citation>
    <scope>NUCLEOTIDE SEQUENCE [LARGE SCALE GENOMIC DNA]</scope>
    <source>
        <strain evidence="8">ATCC 51196 / DSM 11244 / BCRC 80197 / JCM 7670 / NBRC 15755 / NCIMB 13165 / 161</strain>
    </source>
</reference>
<dbReference type="KEGG" id="aca:ACP_1264"/>
<dbReference type="eggNOG" id="COG0531">
    <property type="taxonomic scope" value="Bacteria"/>
</dbReference>
<evidence type="ECO:0000313" key="8">
    <source>
        <dbReference type="Proteomes" id="UP000002207"/>
    </source>
</evidence>
<feature type="transmembrane region" description="Helical" evidence="6">
    <location>
        <begin position="54"/>
        <end position="73"/>
    </location>
</feature>
<feature type="transmembrane region" description="Helical" evidence="6">
    <location>
        <begin position="128"/>
        <end position="147"/>
    </location>
</feature>
<dbReference type="EMBL" id="CP001472">
    <property type="protein sequence ID" value="ACO31487.1"/>
    <property type="molecule type" value="Genomic_DNA"/>
</dbReference>
<keyword evidence="8" id="KW-1185">Reference proteome</keyword>
<dbReference type="PANTHER" id="PTHR42770:SF8">
    <property type="entry name" value="PUTRESCINE IMPORTER PUUP"/>
    <property type="match status" value="1"/>
</dbReference>
<feature type="transmembrane region" description="Helical" evidence="6">
    <location>
        <begin position="371"/>
        <end position="391"/>
    </location>
</feature>
<feature type="transmembrane region" description="Helical" evidence="6">
    <location>
        <begin position="93"/>
        <end position="116"/>
    </location>
</feature>
<dbReference type="HOGENOM" id="CLU_007946_6_1_0"/>
<feature type="transmembrane region" description="Helical" evidence="6">
    <location>
        <begin position="159"/>
        <end position="179"/>
    </location>
</feature>
<keyword evidence="5 6" id="KW-0472">Membrane</keyword>
<evidence type="ECO:0000256" key="6">
    <source>
        <dbReference type="SAM" id="Phobius"/>
    </source>
</evidence>
<dbReference type="Pfam" id="PF13520">
    <property type="entry name" value="AA_permease_2"/>
    <property type="match status" value="1"/>
</dbReference>
<organism evidence="7 8">
    <name type="scientific">Acidobacterium capsulatum (strain ATCC 51196 / DSM 11244 / BCRC 80197 / JCM 7670 / NBRC 15755 / NCIMB 13165 / 161)</name>
    <dbReference type="NCBI Taxonomy" id="240015"/>
    <lineage>
        <taxon>Bacteria</taxon>
        <taxon>Pseudomonadati</taxon>
        <taxon>Acidobacteriota</taxon>
        <taxon>Terriglobia</taxon>
        <taxon>Terriglobales</taxon>
        <taxon>Acidobacteriaceae</taxon>
        <taxon>Acidobacterium</taxon>
    </lineage>
</organism>
<keyword evidence="3 6" id="KW-0812">Transmembrane</keyword>
<dbReference type="InterPro" id="IPR002293">
    <property type="entry name" value="AA/rel_permease1"/>
</dbReference>
<dbReference type="PANTHER" id="PTHR42770">
    <property type="entry name" value="AMINO ACID TRANSPORTER-RELATED"/>
    <property type="match status" value="1"/>
</dbReference>
<dbReference type="Gene3D" id="1.20.1740.10">
    <property type="entry name" value="Amino acid/polyamine transporter I"/>
    <property type="match status" value="1"/>
</dbReference>
<evidence type="ECO:0000256" key="4">
    <source>
        <dbReference type="ARBA" id="ARBA00022989"/>
    </source>
</evidence>
<evidence type="ECO:0000256" key="1">
    <source>
        <dbReference type="ARBA" id="ARBA00004651"/>
    </source>
</evidence>
<evidence type="ECO:0000313" key="7">
    <source>
        <dbReference type="EMBL" id="ACO31487.1"/>
    </source>
</evidence>
<accession>C1F593</accession>
<feature type="transmembrane region" description="Helical" evidence="6">
    <location>
        <begin position="236"/>
        <end position="256"/>
    </location>
</feature>
<dbReference type="RefSeq" id="WP_015896410.1">
    <property type="nucleotide sequence ID" value="NC_012483.1"/>
</dbReference>
<dbReference type="PIRSF" id="PIRSF006060">
    <property type="entry name" value="AA_transporter"/>
    <property type="match status" value="1"/>
</dbReference>
<keyword evidence="2" id="KW-1003">Cell membrane</keyword>
<comment type="subcellular location">
    <subcellularLocation>
        <location evidence="1">Cell membrane</location>
        <topology evidence="1">Multi-pass membrane protein</topology>
    </subcellularLocation>
</comment>
<feature type="transmembrane region" description="Helical" evidence="6">
    <location>
        <begin position="339"/>
        <end position="359"/>
    </location>
</feature>
<dbReference type="OrthoDB" id="9762947at2"/>
<proteinExistence type="predicted"/>
<protein>
    <submittedName>
        <fullName evidence="7">APC transporter, cationic amino acid transporter (CAT) family</fullName>
    </submittedName>
</protein>
<sequence length="458" mass="49775">MAESTQQNSPARLRKVLGLWDLVFYGMVLIQPTAGVPLFGVAQKLSNGHTVTTILIAMFAMMITAVSYGRMAALYPSAGSAYTYVGRTINPHLGFMVGWAMLLDYILQPLINVVWISAALHSRYIAEVPFPLIALGITAFITALNLIGIRSSARMNKLLLMAMCVVIAVFLVMGVHFLYHQGQWAALFSIAPFYTPATFSLSKVWGATSFAALTYIGFDGITTLSEDVENPRRNVMLATVLVCLLTGLLAGAQTYLGQRIWPDWHTFPNLETAFMDICRRVGGPVLFEAMGVILILAALGSALTGGVGAARLLFGMGRDGVLPRRFFAHLHAETNTPTYNILLIGAVAWLGAVALNYVGSAYEHAGELLNFGAFLAFMGVNLSSFWHFSLLRKAGKPRVMADIVLPLTGFVFCASIWWNLNILAKVVGGVWFAVGLIWLAATTSGFRQSPKMIDFSEG</sequence>
<dbReference type="GO" id="GO:0022857">
    <property type="term" value="F:transmembrane transporter activity"/>
    <property type="evidence" value="ECO:0007669"/>
    <property type="project" value="InterPro"/>
</dbReference>
<keyword evidence="4 6" id="KW-1133">Transmembrane helix</keyword>
<dbReference type="AlphaFoldDB" id="C1F593"/>
<feature type="transmembrane region" description="Helical" evidence="6">
    <location>
        <begin position="426"/>
        <end position="446"/>
    </location>
</feature>
<feature type="transmembrane region" description="Helical" evidence="6">
    <location>
        <begin position="22"/>
        <end position="42"/>
    </location>
</feature>
<evidence type="ECO:0000256" key="5">
    <source>
        <dbReference type="ARBA" id="ARBA00023136"/>
    </source>
</evidence>
<dbReference type="Proteomes" id="UP000002207">
    <property type="component" value="Chromosome"/>
</dbReference>
<dbReference type="STRING" id="240015.ACP_1264"/>
<feature type="transmembrane region" description="Helical" evidence="6">
    <location>
        <begin position="204"/>
        <end position="224"/>
    </location>
</feature>
<name>C1F593_ACIC5</name>